<name>A0A2S9VEU5_9ALTE</name>
<dbReference type="PRINTS" id="PR01007">
    <property type="entry name" value="FLGHOOKFLIK"/>
</dbReference>
<dbReference type="InterPro" id="IPR001635">
    <property type="entry name" value="Flag_hook_Flik"/>
</dbReference>
<feature type="domain" description="Flagellar hook-length control protein-like C-terminal" evidence="5">
    <location>
        <begin position="618"/>
        <end position="699"/>
    </location>
</feature>
<keyword evidence="3" id="KW-1005">Bacterial flagellum biogenesis</keyword>
<feature type="compositionally biased region" description="Low complexity" evidence="4">
    <location>
        <begin position="46"/>
        <end position="56"/>
    </location>
</feature>
<dbReference type="AlphaFoldDB" id="A0A2S9VEU5"/>
<dbReference type="Proteomes" id="UP000238949">
    <property type="component" value="Unassembled WGS sequence"/>
</dbReference>
<feature type="region of interest" description="Disordered" evidence="4">
    <location>
        <begin position="1"/>
        <end position="179"/>
    </location>
</feature>
<sequence length="740" mass="78480">MMQQLATQRSQIAAFPETLPESAAKRDPAQTSESVLPVSPDQPVTAKSAKSAPAKDSFAEVLNRQRGDEQAAEAKSIAAKESNSASESEELAARSSAQQGKQEASETNSTVRTDSEQSGASADEPSGEPSGEPVGKTDGESSDKLASDSESDANATSGKMASSAEEQIETNERQVSAAQTAQQRIDNIAAAEEDIADIAMLLGGNATLTADGEPDYLAMVDAVRALQDKLIPASEKLAPTKEPLSSEDIISMLPTDMGKPIEGDVLTKLQDWLNSLLPGELPGDIQASPLQQMRGAEQVLSDLMALVKQVKAGAASEEAGTENSISTSDSSLLAAVENVTAESADKAAEDAQLSEENLVALAMALLQGLPGERQNANNDTNPAAEEGEQALLPELVAANVQLAEEPIAVAEATDEALINQAALLVSLMRQAQHNAETAKTETTVNADKAPVKVTDLDALTSMLSESNDKTLQELAQVMSDSASKANPALTDTQLSQMRSQLTSGLEEMRTQLKQGHQPGIDLAALVQQTVQDVAPQSSQNIVMPVMQDVQQLTQLASMAGMSPGQEQQLSELVTVARDVLVHETRQQHGDTLKSIQQQTAFDKPVNVQQTQGQQQIAEKIRWMVNGRQSMAEIRLDPPEMGSMQIRLNVSGDSASVSFVVQSQQAKEALNEAMPRLRDMFSEQGLDLGESFVSQQNSGEAGDGEFADQQGGGFGESAEDETKSQETHVVRPANGLIDDYV</sequence>
<gene>
    <name evidence="6" type="ORF">C6Y40_04375</name>
</gene>
<accession>A0A2S9VEU5</accession>
<dbReference type="PANTHER" id="PTHR37533">
    <property type="entry name" value="FLAGELLAR HOOK-LENGTH CONTROL PROTEIN"/>
    <property type="match status" value="1"/>
</dbReference>
<dbReference type="CDD" id="cd17470">
    <property type="entry name" value="T3SS_Flik_C"/>
    <property type="match status" value="1"/>
</dbReference>
<dbReference type="InterPro" id="IPR052563">
    <property type="entry name" value="FliK"/>
</dbReference>
<dbReference type="Gene3D" id="3.30.750.140">
    <property type="match status" value="1"/>
</dbReference>
<reference evidence="7" key="1">
    <citation type="journal article" date="2020" name="Int. J. Syst. Evol. Microbiol.">
        <title>Alteromonas alba sp. nov., a marine bacterium isolated from the seawater of the West Pacific Ocean.</title>
        <authorList>
            <person name="Sun C."/>
            <person name="Wu Y.-H."/>
            <person name="Xamxidin M."/>
            <person name="Cheng H."/>
            <person name="Xu X.-W."/>
        </authorList>
    </citation>
    <scope>NUCLEOTIDE SEQUENCE [LARGE SCALE GENOMIC DNA]</scope>
    <source>
        <strain evidence="7">190</strain>
    </source>
</reference>
<dbReference type="GO" id="GO:0044780">
    <property type="term" value="P:bacterial-type flagellum assembly"/>
    <property type="evidence" value="ECO:0007669"/>
    <property type="project" value="InterPro"/>
</dbReference>
<keyword evidence="7" id="KW-1185">Reference proteome</keyword>
<organism evidence="6 7">
    <name type="scientific">Alteromonas alba</name>
    <dbReference type="NCBI Taxonomy" id="2079529"/>
    <lineage>
        <taxon>Bacteria</taxon>
        <taxon>Pseudomonadati</taxon>
        <taxon>Pseudomonadota</taxon>
        <taxon>Gammaproteobacteria</taxon>
        <taxon>Alteromonadales</taxon>
        <taxon>Alteromonadaceae</taxon>
        <taxon>Alteromonas/Salinimonas group</taxon>
        <taxon>Alteromonas</taxon>
    </lineage>
</organism>
<evidence type="ECO:0000313" key="7">
    <source>
        <dbReference type="Proteomes" id="UP000238949"/>
    </source>
</evidence>
<evidence type="ECO:0000259" key="5">
    <source>
        <dbReference type="Pfam" id="PF02120"/>
    </source>
</evidence>
<feature type="compositionally biased region" description="Polar residues" evidence="4">
    <location>
        <begin position="98"/>
        <end position="120"/>
    </location>
</feature>
<feature type="compositionally biased region" description="Low complexity" evidence="4">
    <location>
        <begin position="73"/>
        <end position="86"/>
    </location>
</feature>
<comment type="caution">
    <text evidence="6">The sequence shown here is derived from an EMBL/GenBank/DDBJ whole genome shotgun (WGS) entry which is preliminary data.</text>
</comment>
<evidence type="ECO:0000256" key="3">
    <source>
        <dbReference type="ARBA" id="ARBA00022795"/>
    </source>
</evidence>
<comment type="function">
    <text evidence="1">Controls the length of the flagellar hook.</text>
</comment>
<dbReference type="RefSeq" id="WP_105933523.1">
    <property type="nucleotide sequence ID" value="NZ_PVNP01000033.1"/>
</dbReference>
<dbReference type="OrthoDB" id="1792985at2"/>
<evidence type="ECO:0000313" key="6">
    <source>
        <dbReference type="EMBL" id="PRO74815.1"/>
    </source>
</evidence>
<evidence type="ECO:0000256" key="4">
    <source>
        <dbReference type="SAM" id="MobiDB-lite"/>
    </source>
</evidence>
<evidence type="ECO:0000256" key="2">
    <source>
        <dbReference type="ARBA" id="ARBA00009149"/>
    </source>
</evidence>
<proteinExistence type="inferred from homology"/>
<comment type="similarity">
    <text evidence="2">Belongs to the FliK family.</text>
</comment>
<feature type="compositionally biased region" description="Basic and acidic residues" evidence="4">
    <location>
        <begin position="719"/>
        <end position="728"/>
    </location>
</feature>
<feature type="compositionally biased region" description="Basic and acidic residues" evidence="4">
    <location>
        <begin position="135"/>
        <end position="147"/>
    </location>
</feature>
<evidence type="ECO:0000256" key="1">
    <source>
        <dbReference type="ARBA" id="ARBA00003944"/>
    </source>
</evidence>
<dbReference type="GO" id="GO:0009424">
    <property type="term" value="C:bacterial-type flagellum hook"/>
    <property type="evidence" value="ECO:0007669"/>
    <property type="project" value="InterPro"/>
</dbReference>
<protein>
    <recommendedName>
        <fullName evidence="5">Flagellar hook-length control protein-like C-terminal domain-containing protein</fullName>
    </recommendedName>
</protein>
<dbReference type="EMBL" id="PVNP01000033">
    <property type="protein sequence ID" value="PRO74815.1"/>
    <property type="molecule type" value="Genomic_DNA"/>
</dbReference>
<feature type="region of interest" description="Disordered" evidence="4">
    <location>
        <begin position="693"/>
        <end position="740"/>
    </location>
</feature>
<feature type="compositionally biased region" description="Polar residues" evidence="4">
    <location>
        <begin position="1"/>
        <end position="11"/>
    </location>
</feature>
<dbReference type="Pfam" id="PF02120">
    <property type="entry name" value="Flg_hook"/>
    <property type="match status" value="1"/>
</dbReference>
<dbReference type="InterPro" id="IPR021136">
    <property type="entry name" value="Flagellar_hook_control-like_C"/>
</dbReference>
<dbReference type="PANTHER" id="PTHR37533:SF2">
    <property type="entry name" value="FLAGELLAR HOOK-LENGTH CONTROL PROTEIN"/>
    <property type="match status" value="1"/>
</dbReference>
<dbReference type="InterPro" id="IPR038610">
    <property type="entry name" value="FliK-like_C_sf"/>
</dbReference>